<proteinExistence type="predicted"/>
<evidence type="ECO:0000256" key="1">
    <source>
        <dbReference type="ARBA" id="ARBA00001964"/>
    </source>
</evidence>
<dbReference type="CDD" id="cd02000">
    <property type="entry name" value="TPP_E1_PDC_ADC_BCADC"/>
    <property type="match status" value="1"/>
</dbReference>
<dbReference type="EC" id="1.2.4.1" evidence="5"/>
<reference evidence="6" key="1">
    <citation type="submission" date="2014-12" db="EMBL/GenBank/DDBJ databases">
        <authorList>
            <person name="Salcher M.M."/>
        </authorList>
    </citation>
    <scope>NUCLEOTIDE SEQUENCE [LARGE SCALE GENOMIC DNA]</scope>
    <source>
        <strain evidence="6">MMS-10A-171</strain>
    </source>
</reference>
<dbReference type="Proteomes" id="UP000064007">
    <property type="component" value="Chromosome 1"/>
</dbReference>
<accession>A0A0D6EW22</accession>
<dbReference type="Gene3D" id="3.40.50.970">
    <property type="match status" value="1"/>
</dbReference>
<keyword evidence="3" id="KW-0786">Thiamine pyrophosphate</keyword>
<dbReference type="KEGG" id="mbat:BN1208_0928"/>
<dbReference type="PANTHER" id="PTHR11516:SF60">
    <property type="entry name" value="PYRUVATE DEHYDROGENASE E1 COMPONENT SUBUNIT ALPHA"/>
    <property type="match status" value="1"/>
</dbReference>
<dbReference type="EMBL" id="LN827929">
    <property type="protein sequence ID" value="CEZ19812.1"/>
    <property type="molecule type" value="Genomic_DNA"/>
</dbReference>
<keyword evidence="6" id="KW-1185">Reference proteome</keyword>
<evidence type="ECO:0000313" key="6">
    <source>
        <dbReference type="Proteomes" id="UP000064007"/>
    </source>
</evidence>
<dbReference type="RefSeq" id="WP_046488331.1">
    <property type="nucleotide sequence ID" value="NZ_LN827929.1"/>
</dbReference>
<evidence type="ECO:0000313" key="5">
    <source>
        <dbReference type="EMBL" id="CEZ19812.1"/>
    </source>
</evidence>
<dbReference type="STRING" id="1581557.BN1208_0928"/>
<dbReference type="GO" id="GO:0006086">
    <property type="term" value="P:pyruvate decarboxylation to acetyl-CoA"/>
    <property type="evidence" value="ECO:0007669"/>
    <property type="project" value="TreeGrafter"/>
</dbReference>
<protein>
    <submittedName>
        <fullName evidence="5">Pyruvate/2-oxoglutarate dehydrogenase complex,dehydrogenase (E1) component, eukaryotic type, alpha subunit</fullName>
        <ecNumber evidence="5">1.2.4.1</ecNumber>
    </submittedName>
</protein>
<organism evidence="5 6">
    <name type="scientific">Candidatus Methylopumilus planktonicus</name>
    <dbReference type="NCBI Taxonomy" id="1581557"/>
    <lineage>
        <taxon>Bacteria</taxon>
        <taxon>Pseudomonadati</taxon>
        <taxon>Pseudomonadota</taxon>
        <taxon>Betaproteobacteria</taxon>
        <taxon>Nitrosomonadales</taxon>
        <taxon>Methylophilaceae</taxon>
        <taxon>Candidatus Methylopumilus</taxon>
    </lineage>
</organism>
<dbReference type="GO" id="GO:0004739">
    <property type="term" value="F:pyruvate dehydrogenase (acetyl-transferring) activity"/>
    <property type="evidence" value="ECO:0007669"/>
    <property type="project" value="UniProtKB-EC"/>
</dbReference>
<gene>
    <name evidence="5" type="ORF">BN1208_0928</name>
</gene>
<comment type="cofactor">
    <cofactor evidence="1">
        <name>thiamine diphosphate</name>
        <dbReference type="ChEBI" id="CHEBI:58937"/>
    </cofactor>
</comment>
<sequence>MITFNSSYEELFYQSLRIRLVEQKIIELYPSDKIQSPVHLSIGQESVAVTLCSQLRDDDWVFINYRGHAFYLAKKGPMPELFAELFGKRTGLSKGKAGSMHLADPKHGLMGSSAVVGSTISHAVGAALASKIRGEKRVFVAVFGDGATEQGVYHESLNFASLHKLPILFLCENNGLAVHASLAERQSYNLLAHARSYGIESTLIEESYNFTELSDFFSLSIEKIREHSLPLLVEVKTCRYKEHVGTSDDFHAGYRSIQEVREWQLKDPLINDKTLIDKFIPFIQKEIDMAVIFAEKSPFPTIDDLLTDIF</sequence>
<dbReference type="InterPro" id="IPR050642">
    <property type="entry name" value="PDH_E1_Alpha_Subunit"/>
</dbReference>
<name>A0A0D6EW22_9PROT</name>
<dbReference type="SUPFAM" id="SSF52518">
    <property type="entry name" value="Thiamin diphosphate-binding fold (THDP-binding)"/>
    <property type="match status" value="1"/>
</dbReference>
<dbReference type="OrthoDB" id="9766715at2"/>
<dbReference type="AlphaFoldDB" id="A0A0D6EW22"/>
<dbReference type="HOGENOM" id="CLU_029393_5_0_4"/>
<keyword evidence="2 5" id="KW-0560">Oxidoreductase</keyword>
<dbReference type="InterPro" id="IPR001017">
    <property type="entry name" value="DH_E1"/>
</dbReference>
<evidence type="ECO:0000259" key="4">
    <source>
        <dbReference type="Pfam" id="PF00676"/>
    </source>
</evidence>
<dbReference type="PANTHER" id="PTHR11516">
    <property type="entry name" value="PYRUVATE DEHYDROGENASE E1 COMPONENT, ALPHA SUBUNIT BACTERIAL AND ORGANELLAR"/>
    <property type="match status" value="1"/>
</dbReference>
<dbReference type="InterPro" id="IPR029061">
    <property type="entry name" value="THDP-binding"/>
</dbReference>
<keyword evidence="5" id="KW-0670">Pyruvate</keyword>
<evidence type="ECO:0000256" key="2">
    <source>
        <dbReference type="ARBA" id="ARBA00023002"/>
    </source>
</evidence>
<evidence type="ECO:0000256" key="3">
    <source>
        <dbReference type="ARBA" id="ARBA00023052"/>
    </source>
</evidence>
<dbReference type="Pfam" id="PF00676">
    <property type="entry name" value="E1_dh"/>
    <property type="match status" value="1"/>
</dbReference>
<feature type="domain" description="Dehydrogenase E1 component" evidence="4">
    <location>
        <begin position="17"/>
        <end position="270"/>
    </location>
</feature>